<dbReference type="Pfam" id="PF11457">
    <property type="entry name" value="DUF3021"/>
    <property type="match status" value="1"/>
</dbReference>
<accession>A0A383R8X6</accession>
<evidence type="ECO:0000313" key="2">
    <source>
        <dbReference type="EMBL" id="SYX83243.1"/>
    </source>
</evidence>
<organism evidence="2 3">
    <name type="scientific">Paenibacillus alvei</name>
    <name type="common">Bacillus alvei</name>
    <dbReference type="NCBI Taxonomy" id="44250"/>
    <lineage>
        <taxon>Bacteria</taxon>
        <taxon>Bacillati</taxon>
        <taxon>Bacillota</taxon>
        <taxon>Bacilli</taxon>
        <taxon>Bacillales</taxon>
        <taxon>Paenibacillaceae</taxon>
        <taxon>Paenibacillus</taxon>
    </lineage>
</organism>
<feature type="transmembrane region" description="Helical" evidence="1">
    <location>
        <begin position="81"/>
        <end position="101"/>
    </location>
</feature>
<dbReference type="EMBL" id="LS992241">
    <property type="protein sequence ID" value="SYX83243.1"/>
    <property type="molecule type" value="Genomic_DNA"/>
</dbReference>
<protein>
    <recommendedName>
        <fullName evidence="4">DUF3021 domain-containing protein</fullName>
    </recommendedName>
</protein>
<evidence type="ECO:0000256" key="1">
    <source>
        <dbReference type="SAM" id="Phobius"/>
    </source>
</evidence>
<reference evidence="3" key="1">
    <citation type="submission" date="2018-08" db="EMBL/GenBank/DDBJ databases">
        <authorList>
            <person name="Chevrot R."/>
        </authorList>
    </citation>
    <scope>NUCLEOTIDE SEQUENCE [LARGE SCALE GENOMIC DNA]</scope>
</reference>
<keyword evidence="1" id="KW-1133">Transmembrane helix</keyword>
<gene>
    <name evidence="2" type="ORF">PBLR_11665</name>
</gene>
<evidence type="ECO:0008006" key="4">
    <source>
        <dbReference type="Google" id="ProtNLM"/>
    </source>
</evidence>
<evidence type="ECO:0000313" key="3">
    <source>
        <dbReference type="Proteomes" id="UP000304148"/>
    </source>
</evidence>
<keyword evidence="1" id="KW-0472">Membrane</keyword>
<keyword evidence="1" id="KW-0812">Transmembrane</keyword>
<feature type="transmembrane region" description="Helical" evidence="1">
    <location>
        <begin position="107"/>
        <end position="127"/>
    </location>
</feature>
<name>A0A383R8X6_PAEAL</name>
<sequence length="152" mass="17483">MNVSEIVKSFVRNYLLVFAGIVIFITLLNHLNIWVDGSDASIFSLGFHHIYAIMICALVGVLPSPLFYYSADDTSEKGMRLRFLIHFVILEVVLLIFTNWMGWVTGVVNTMILAFEIAIISLLVRWLEWSSDRKVAMEINEKLQKLKNDEEQ</sequence>
<dbReference type="AlphaFoldDB" id="A0A383R8X6"/>
<proteinExistence type="predicted"/>
<dbReference type="Proteomes" id="UP000304148">
    <property type="component" value="Chromosome"/>
</dbReference>
<feature type="transmembrane region" description="Helical" evidence="1">
    <location>
        <begin position="47"/>
        <end position="69"/>
    </location>
</feature>
<dbReference type="RefSeq" id="WP_138185349.1">
    <property type="nucleotide sequence ID" value="NZ_LS992241.1"/>
</dbReference>
<feature type="transmembrane region" description="Helical" evidence="1">
    <location>
        <begin position="14"/>
        <end position="35"/>
    </location>
</feature>
<dbReference type="InterPro" id="IPR021560">
    <property type="entry name" value="DUF3021"/>
</dbReference>